<keyword evidence="5" id="KW-0812">Transmembrane</keyword>
<dbReference type="AlphaFoldDB" id="A0A177TSJ5"/>
<keyword evidence="5" id="KW-1133">Transmembrane helix</keyword>
<sequence length="787" mass="82185">MTAARSFQQHRRRSSATQHGQVISPAAAPAAAARDLASQVTSLGNGTRIALTTGFNSGQQTYSMPIRVADQEFNVQVDTGSADLWIASTSCHDQSCRNKEGTTPPLLQTNDKFLAADSAFNISYLFGAAAGPIYTTDITIGSQVISKQAFAAADSVTNEGLGTGKFSGVLGLSLPANSIQQEILTKAEGVENPLNEQEDPSFSGSPLPGLWTDATSGSRFFGIGLQRRAEEGGVGDSIITFGVHDSMYAADPSKIGYQAVIPDADQVARHWRTSITEIVVSVGGNSTSSIPLSPSAVSNVASNGFPLAILDSGAPISLGPPQILNSLYGAFGINPAENGGYYMPCSTQLNISLTINGVIIPIHPLDASLYSGVEDADNCIGSFQAPSGVSAQANFPADFIIAAPLMRSMYSVFTCEGITNPPPGQAGPCRPRIGLLSTVTNMTKVEDEFYKVRVLKQALGTSSTDDSTSFTETGGLSSGVRILIAVLSGLIFIVLLFLGALFLMKRRRKREIAGAKSAAVGGDAAGYGGAGAAQRPNTLGGRRSTGFASRRHPSEASASAFASSSRSRSKMQLGGDDDDHHYGFDAQHDGPPTDDEAALAMDPKYRALAQMHGVYLDEVDDDLVGPSPARDLRGPPVGPIPDDPDRLGTGNAGFDVTSAESRATYYEARAIRNDYLRRHPSVASEGMGSAGIAFPAGDAPGTTSAASSGLDGEGGIPLANMGSRGTGEPMRNSALSSMPADSTSDPPRIPDTLRLRPLSQYPSTTAAARTSPEPLLNFGGVHEEERR</sequence>
<dbReference type="Pfam" id="PF00026">
    <property type="entry name" value="Asp"/>
    <property type="match status" value="1"/>
</dbReference>
<reference evidence="6" key="2">
    <citation type="journal article" date="2019" name="IMA Fungus">
        <title>Genome sequencing and comparison of five Tilletia species to identify candidate genes for the detection of regulated species infecting wheat.</title>
        <authorList>
            <person name="Nguyen H.D.T."/>
            <person name="Sultana T."/>
            <person name="Kesanakurti P."/>
            <person name="Hambleton S."/>
        </authorList>
    </citation>
    <scope>NUCLEOTIDE SEQUENCE</scope>
    <source>
        <strain evidence="6">DAOMC 236416</strain>
    </source>
</reference>
<feature type="compositionally biased region" description="Basic and acidic residues" evidence="4">
    <location>
        <begin position="578"/>
        <end position="588"/>
    </location>
</feature>
<dbReference type="InterPro" id="IPR021109">
    <property type="entry name" value="Peptidase_aspartic_dom_sf"/>
</dbReference>
<accession>A0A177TSJ5</accession>
<feature type="region of interest" description="Disordered" evidence="4">
    <location>
        <begin position="700"/>
        <end position="787"/>
    </location>
</feature>
<feature type="compositionally biased region" description="Polar residues" evidence="4">
    <location>
        <begin position="733"/>
        <end position="745"/>
    </location>
</feature>
<dbReference type="PANTHER" id="PTHR47966:SF73">
    <property type="entry name" value="PEPTIDASE A1 DOMAIN-CONTAINING PROTEIN"/>
    <property type="match status" value="1"/>
</dbReference>
<proteinExistence type="inferred from homology"/>
<dbReference type="EMBL" id="LWDF02000122">
    <property type="protein sequence ID" value="KAE8257168.1"/>
    <property type="molecule type" value="Genomic_DNA"/>
</dbReference>
<dbReference type="PRINTS" id="PR00792">
    <property type="entry name" value="PEPSIN"/>
</dbReference>
<dbReference type="GO" id="GO:0004190">
    <property type="term" value="F:aspartic-type endopeptidase activity"/>
    <property type="evidence" value="ECO:0007669"/>
    <property type="project" value="UniProtKB-KW"/>
</dbReference>
<evidence type="ECO:0000313" key="6">
    <source>
        <dbReference type="EMBL" id="KAE8257168.1"/>
    </source>
</evidence>
<evidence type="ECO:0000256" key="3">
    <source>
        <dbReference type="RuleBase" id="RU000454"/>
    </source>
</evidence>
<feature type="transmembrane region" description="Helical" evidence="5">
    <location>
        <begin position="482"/>
        <end position="503"/>
    </location>
</feature>
<dbReference type="InterPro" id="IPR001461">
    <property type="entry name" value="Aspartic_peptidase_A1"/>
</dbReference>
<dbReference type="SUPFAM" id="SSF50630">
    <property type="entry name" value="Acid proteases"/>
    <property type="match status" value="1"/>
</dbReference>
<keyword evidence="5" id="KW-0472">Membrane</keyword>
<dbReference type="CDD" id="cd05471">
    <property type="entry name" value="pepsin_like"/>
    <property type="match status" value="1"/>
</dbReference>
<dbReference type="Gene3D" id="2.40.70.10">
    <property type="entry name" value="Acid Proteases"/>
    <property type="match status" value="2"/>
</dbReference>
<protein>
    <submittedName>
        <fullName evidence="6">Uncharacterized protein</fullName>
    </submittedName>
</protein>
<feature type="region of interest" description="Disordered" evidence="4">
    <location>
        <begin position="628"/>
        <end position="654"/>
    </location>
</feature>
<dbReference type="InterPro" id="IPR001969">
    <property type="entry name" value="Aspartic_peptidase_AS"/>
</dbReference>
<evidence type="ECO:0000313" key="7">
    <source>
        <dbReference type="Proteomes" id="UP000077521"/>
    </source>
</evidence>
<dbReference type="Proteomes" id="UP000077521">
    <property type="component" value="Unassembled WGS sequence"/>
</dbReference>
<evidence type="ECO:0000256" key="4">
    <source>
        <dbReference type="SAM" id="MobiDB-lite"/>
    </source>
</evidence>
<keyword evidence="3" id="KW-0645">Protease</keyword>
<gene>
    <name evidence="6" type="ORF">A4X13_0g2523</name>
</gene>
<evidence type="ECO:0000256" key="1">
    <source>
        <dbReference type="ARBA" id="ARBA00007447"/>
    </source>
</evidence>
<feature type="compositionally biased region" description="Low complexity" evidence="4">
    <location>
        <begin position="555"/>
        <end position="566"/>
    </location>
</feature>
<keyword evidence="2 3" id="KW-0064">Aspartyl protease</keyword>
<name>A0A177TSJ5_9BASI</name>
<feature type="region of interest" description="Disordered" evidence="4">
    <location>
        <begin position="526"/>
        <end position="596"/>
    </location>
</feature>
<reference evidence="6" key="1">
    <citation type="submission" date="2016-04" db="EMBL/GenBank/DDBJ databases">
        <authorList>
            <person name="Nguyen H.D."/>
            <person name="Samba Siva P."/>
            <person name="Cullis J."/>
            <person name="Levesque C.A."/>
            <person name="Hambleton S."/>
        </authorList>
    </citation>
    <scope>NUCLEOTIDE SEQUENCE</scope>
    <source>
        <strain evidence="6">DAOMC 236416</strain>
    </source>
</reference>
<evidence type="ECO:0000256" key="5">
    <source>
        <dbReference type="SAM" id="Phobius"/>
    </source>
</evidence>
<evidence type="ECO:0000256" key="2">
    <source>
        <dbReference type="ARBA" id="ARBA00022750"/>
    </source>
</evidence>
<dbReference type="PANTHER" id="PTHR47966">
    <property type="entry name" value="BETA-SITE APP-CLEAVING ENZYME, ISOFORM A-RELATED"/>
    <property type="match status" value="1"/>
</dbReference>
<dbReference type="PROSITE" id="PS00141">
    <property type="entry name" value="ASP_PROTEASE"/>
    <property type="match status" value="1"/>
</dbReference>
<feature type="region of interest" description="Disordered" evidence="4">
    <location>
        <begin position="1"/>
        <end position="27"/>
    </location>
</feature>
<keyword evidence="3" id="KW-0378">Hydrolase</keyword>
<dbReference type="InterPro" id="IPR033121">
    <property type="entry name" value="PEPTIDASE_A1"/>
</dbReference>
<keyword evidence="7" id="KW-1185">Reference proteome</keyword>
<dbReference type="PROSITE" id="PS51767">
    <property type="entry name" value="PEPTIDASE_A1"/>
    <property type="match status" value="1"/>
</dbReference>
<comment type="caution">
    <text evidence="6">The sequence shown here is derived from an EMBL/GenBank/DDBJ whole genome shotgun (WGS) entry which is preliminary data.</text>
</comment>
<dbReference type="GO" id="GO:0006508">
    <property type="term" value="P:proteolysis"/>
    <property type="evidence" value="ECO:0007669"/>
    <property type="project" value="UniProtKB-KW"/>
</dbReference>
<dbReference type="InterPro" id="IPR034164">
    <property type="entry name" value="Pepsin-like_dom"/>
</dbReference>
<comment type="similarity">
    <text evidence="1 3">Belongs to the peptidase A1 family.</text>
</comment>
<organism evidence="6 7">
    <name type="scientific">Tilletia indica</name>
    <dbReference type="NCBI Taxonomy" id="43049"/>
    <lineage>
        <taxon>Eukaryota</taxon>
        <taxon>Fungi</taxon>
        <taxon>Dikarya</taxon>
        <taxon>Basidiomycota</taxon>
        <taxon>Ustilaginomycotina</taxon>
        <taxon>Exobasidiomycetes</taxon>
        <taxon>Tilletiales</taxon>
        <taxon>Tilletiaceae</taxon>
        <taxon>Tilletia</taxon>
    </lineage>
</organism>